<dbReference type="Proteomes" id="UP000287756">
    <property type="component" value="Plasmid pLDW-31"/>
</dbReference>
<dbReference type="OrthoDB" id="9813603at2"/>
<reference evidence="1 2" key="1">
    <citation type="submission" date="2018-01" db="EMBL/GenBank/DDBJ databases">
        <title>The whole genome sequencing and assembly of Halobacillus litoralis ERB031 strain.</title>
        <authorList>
            <person name="Lee S.-J."/>
            <person name="Park M.-K."/>
            <person name="Kim J.-Y."/>
            <person name="Lee Y.-J."/>
            <person name="Yi H."/>
            <person name="Bahn Y.-S."/>
            <person name="Kim J.F."/>
            <person name="Lee D.-W."/>
        </authorList>
    </citation>
    <scope>NUCLEOTIDE SEQUENCE [LARGE SCALE GENOMIC DNA]</scope>
    <source>
        <strain evidence="1 2">ERB 031</strain>
        <plasmid evidence="2">pldw-31</plasmid>
    </source>
</reference>
<dbReference type="RefSeq" id="WP_128527067.1">
    <property type="nucleotide sequence ID" value="NZ_CP026119.1"/>
</dbReference>
<dbReference type="AlphaFoldDB" id="A0A410MJD7"/>
<gene>
    <name evidence="1" type="ORF">HLI_21545</name>
</gene>
<dbReference type="EMBL" id="CP026119">
    <property type="protein sequence ID" value="QAS54839.1"/>
    <property type="molecule type" value="Genomic_DNA"/>
</dbReference>
<sequence length="103" mass="12292">MQQLKPIKIELDEYIRMQIFNIEWFNELEDETIGLMKVRFSHSDFITNISIWFDEEDNHYVCLPIHTGENLMIEEDTEGLVSFLVSDILDEYYLSNNFYATVS</sequence>
<evidence type="ECO:0000313" key="1">
    <source>
        <dbReference type="EMBL" id="QAS54839.1"/>
    </source>
</evidence>
<proteinExistence type="predicted"/>
<geneLocation type="plasmid" evidence="2">
    <name>pldw-31</name>
</geneLocation>
<evidence type="ECO:0000313" key="2">
    <source>
        <dbReference type="Proteomes" id="UP000287756"/>
    </source>
</evidence>
<dbReference type="KEGG" id="hli:HLI_21545"/>
<keyword evidence="1" id="KW-0614">Plasmid</keyword>
<accession>A0A410MJD7</accession>
<name>A0A410MJD7_9BACI</name>
<organism evidence="1 2">
    <name type="scientific">Halobacillus litoralis</name>
    <dbReference type="NCBI Taxonomy" id="45668"/>
    <lineage>
        <taxon>Bacteria</taxon>
        <taxon>Bacillati</taxon>
        <taxon>Bacillota</taxon>
        <taxon>Bacilli</taxon>
        <taxon>Bacillales</taxon>
        <taxon>Bacillaceae</taxon>
        <taxon>Halobacillus</taxon>
    </lineage>
</organism>
<protein>
    <submittedName>
        <fullName evidence="1">Uncharacterized protein</fullName>
    </submittedName>
</protein>